<comment type="cofactor">
    <cofactor evidence="1">
        <name>a divalent metal cation</name>
        <dbReference type="ChEBI" id="CHEBI:60240"/>
    </cofactor>
</comment>
<evidence type="ECO:0000259" key="9">
    <source>
        <dbReference type="Pfam" id="PF13359"/>
    </source>
</evidence>
<dbReference type="OrthoDB" id="2668416at2759"/>
<dbReference type="InterPro" id="IPR045249">
    <property type="entry name" value="HARBI1-like"/>
</dbReference>
<dbReference type="AlphaFoldDB" id="A0A9Q1FES1"/>
<dbReference type="GO" id="GO:0046872">
    <property type="term" value="F:metal ion binding"/>
    <property type="evidence" value="ECO:0007669"/>
    <property type="project" value="UniProtKB-KW"/>
</dbReference>
<sequence length="305" mass="33987">MPLLRMYFDGGDTKRDFRLARVTLNLLIQTLEEDNTLGWGKTLEVLVFLYWLASATSYRVVSEAFGIPRQFICDIVHRVSKGIHGIMTQVICFPTGQDLEMVGAGFARQARSPAFRHTAGSIDGCHIRVVPPAAESQDYLNRKLFYSVQMQAICDHRGISQFVHRLPWDPITLITPYREPVQGAVQARYNSQLSKARGVVERAFGVMKTRWRSIFLKALEVQIPFAVEVIDCCAVLHNLCMKTNDLLDPATDDDDDDDDASESHSDEEQDPGNRTSADGLRAQVAAAASTPVACIPALGDHDYTK</sequence>
<keyword evidence="6" id="KW-0378">Hydrolase</keyword>
<reference evidence="10" key="1">
    <citation type="journal article" date="2023" name="Science">
        <title>Genome structures resolve the early diversification of teleost fishes.</title>
        <authorList>
            <person name="Parey E."/>
            <person name="Louis A."/>
            <person name="Montfort J."/>
            <person name="Bouchez O."/>
            <person name="Roques C."/>
            <person name="Iampietro C."/>
            <person name="Lluch J."/>
            <person name="Castinel A."/>
            <person name="Donnadieu C."/>
            <person name="Desvignes T."/>
            <person name="Floi Bucao C."/>
            <person name="Jouanno E."/>
            <person name="Wen M."/>
            <person name="Mejri S."/>
            <person name="Dirks R."/>
            <person name="Jansen H."/>
            <person name="Henkel C."/>
            <person name="Chen W.J."/>
            <person name="Zahm M."/>
            <person name="Cabau C."/>
            <person name="Klopp C."/>
            <person name="Thompson A.W."/>
            <person name="Robinson-Rechavi M."/>
            <person name="Braasch I."/>
            <person name="Lecointre G."/>
            <person name="Bobe J."/>
            <person name="Postlethwait J.H."/>
            <person name="Berthelot C."/>
            <person name="Roest Crollius H."/>
            <person name="Guiguen Y."/>
        </authorList>
    </citation>
    <scope>NUCLEOTIDE SEQUENCE</scope>
    <source>
        <strain evidence="10">WJC10195</strain>
    </source>
</reference>
<dbReference type="InterPro" id="IPR027806">
    <property type="entry name" value="HARBI1_dom"/>
</dbReference>
<evidence type="ECO:0000256" key="5">
    <source>
        <dbReference type="ARBA" id="ARBA00022723"/>
    </source>
</evidence>
<feature type="domain" description="DDE Tnp4" evidence="9">
    <location>
        <begin position="175"/>
        <end position="238"/>
    </location>
</feature>
<evidence type="ECO:0000256" key="3">
    <source>
        <dbReference type="ARBA" id="ARBA00006958"/>
    </source>
</evidence>
<evidence type="ECO:0000256" key="2">
    <source>
        <dbReference type="ARBA" id="ARBA00004123"/>
    </source>
</evidence>
<dbReference type="Proteomes" id="UP001152622">
    <property type="component" value="Chromosome 6"/>
</dbReference>
<evidence type="ECO:0000313" key="11">
    <source>
        <dbReference type="Proteomes" id="UP001152622"/>
    </source>
</evidence>
<name>A0A9Q1FES1_SYNKA</name>
<keyword evidence="11" id="KW-1185">Reference proteome</keyword>
<proteinExistence type="inferred from homology"/>
<evidence type="ECO:0000313" key="10">
    <source>
        <dbReference type="EMBL" id="KAJ8356925.1"/>
    </source>
</evidence>
<evidence type="ECO:0000256" key="4">
    <source>
        <dbReference type="ARBA" id="ARBA00022722"/>
    </source>
</evidence>
<evidence type="ECO:0000256" key="8">
    <source>
        <dbReference type="SAM" id="MobiDB-lite"/>
    </source>
</evidence>
<dbReference type="GO" id="GO:0005634">
    <property type="term" value="C:nucleus"/>
    <property type="evidence" value="ECO:0007669"/>
    <property type="project" value="UniProtKB-SubCell"/>
</dbReference>
<feature type="compositionally biased region" description="Acidic residues" evidence="8">
    <location>
        <begin position="250"/>
        <end position="260"/>
    </location>
</feature>
<dbReference type="PANTHER" id="PTHR22930:SF206">
    <property type="entry name" value="NUCLEASE HARBI1"/>
    <property type="match status" value="1"/>
</dbReference>
<keyword evidence="4" id="KW-0540">Nuclease</keyword>
<dbReference type="Pfam" id="PF13359">
    <property type="entry name" value="DDE_Tnp_4"/>
    <property type="match status" value="1"/>
</dbReference>
<dbReference type="PANTHER" id="PTHR22930">
    <property type="match status" value="1"/>
</dbReference>
<comment type="caution">
    <text evidence="10">The sequence shown here is derived from an EMBL/GenBank/DDBJ whole genome shotgun (WGS) entry which is preliminary data.</text>
</comment>
<accession>A0A9Q1FES1</accession>
<gene>
    <name evidence="10" type="ORF">SKAU_G00197190</name>
</gene>
<organism evidence="10 11">
    <name type="scientific">Synaphobranchus kaupii</name>
    <name type="common">Kaup's arrowtooth eel</name>
    <dbReference type="NCBI Taxonomy" id="118154"/>
    <lineage>
        <taxon>Eukaryota</taxon>
        <taxon>Metazoa</taxon>
        <taxon>Chordata</taxon>
        <taxon>Craniata</taxon>
        <taxon>Vertebrata</taxon>
        <taxon>Euteleostomi</taxon>
        <taxon>Actinopterygii</taxon>
        <taxon>Neopterygii</taxon>
        <taxon>Teleostei</taxon>
        <taxon>Anguilliformes</taxon>
        <taxon>Synaphobranchidae</taxon>
        <taxon>Synaphobranchus</taxon>
    </lineage>
</organism>
<protein>
    <recommendedName>
        <fullName evidence="9">DDE Tnp4 domain-containing protein</fullName>
    </recommendedName>
</protein>
<keyword evidence="5" id="KW-0479">Metal-binding</keyword>
<keyword evidence="7" id="KW-0539">Nucleus</keyword>
<dbReference type="GO" id="GO:0004518">
    <property type="term" value="F:nuclease activity"/>
    <property type="evidence" value="ECO:0007669"/>
    <property type="project" value="UniProtKB-KW"/>
</dbReference>
<evidence type="ECO:0000256" key="1">
    <source>
        <dbReference type="ARBA" id="ARBA00001968"/>
    </source>
</evidence>
<dbReference type="GO" id="GO:0016787">
    <property type="term" value="F:hydrolase activity"/>
    <property type="evidence" value="ECO:0007669"/>
    <property type="project" value="UniProtKB-KW"/>
</dbReference>
<evidence type="ECO:0000256" key="7">
    <source>
        <dbReference type="ARBA" id="ARBA00023242"/>
    </source>
</evidence>
<comment type="subcellular location">
    <subcellularLocation>
        <location evidence="2">Nucleus</location>
    </subcellularLocation>
</comment>
<comment type="similarity">
    <text evidence="3">Belongs to the HARBI1 family.</text>
</comment>
<dbReference type="EMBL" id="JAINUF010000006">
    <property type="protein sequence ID" value="KAJ8356925.1"/>
    <property type="molecule type" value="Genomic_DNA"/>
</dbReference>
<feature type="region of interest" description="Disordered" evidence="8">
    <location>
        <begin position="250"/>
        <end position="282"/>
    </location>
</feature>
<evidence type="ECO:0000256" key="6">
    <source>
        <dbReference type="ARBA" id="ARBA00022801"/>
    </source>
</evidence>